<dbReference type="Pfam" id="PF08495">
    <property type="entry name" value="FIST"/>
    <property type="match status" value="1"/>
</dbReference>
<dbReference type="InterPro" id="IPR013702">
    <property type="entry name" value="FIST_domain_N"/>
</dbReference>
<sequence>MRVNQLHFANNRWTDYATHPAFDAAKCRLVLAFGSPDLIADPEVYPYLRSLFPAAEIIFSSTSGEIIDDNVFDDTIAVTAIEFERSNITSASTHVSKHENSFEAGVHLMQQLDKDGLKAVFIISDGTYINGSELVAGFNSINPSQVPVTGGLAGDADRFKSTFTGINSVPTEGNVIAIGFYGDSLTVAHGSCGGWDEFGPERTITKADKNVLYEIDGKNALDLYKQYLGDYVNELPGSALLFPLSLKINGSEENLVRTILTIDEDEKTMTFAGNLPEGSKVRLMKANFDKLIRASSEAAAGAVADFSGQAELAIMVSCVGRKLVLNDLTDEELTAAKEILGANTSITGFYSYGELSPFNQHSKCELHNQTMTITTFTEQ</sequence>
<comment type="caution">
    <text evidence="3">The sequence shown here is derived from an EMBL/GenBank/DDBJ whole genome shotgun (WGS) entry which is preliminary data.</text>
</comment>
<feature type="domain" description="FIST" evidence="1">
    <location>
        <begin position="25"/>
        <end position="219"/>
    </location>
</feature>
<gene>
    <name evidence="3" type="ORF">GCM10023149_53040</name>
</gene>
<dbReference type="SMART" id="SM00897">
    <property type="entry name" value="FIST"/>
    <property type="match status" value="1"/>
</dbReference>
<dbReference type="SMART" id="SM01204">
    <property type="entry name" value="FIST_C"/>
    <property type="match status" value="1"/>
</dbReference>
<dbReference type="EMBL" id="BAABFT010000028">
    <property type="protein sequence ID" value="GAA4341070.1"/>
    <property type="molecule type" value="Genomic_DNA"/>
</dbReference>
<evidence type="ECO:0000259" key="2">
    <source>
        <dbReference type="SMART" id="SM01204"/>
    </source>
</evidence>
<feature type="domain" description="FIST C-domain" evidence="2">
    <location>
        <begin position="220"/>
        <end position="358"/>
    </location>
</feature>
<accession>A0ABP8HM22</accession>
<dbReference type="InterPro" id="IPR019494">
    <property type="entry name" value="FIST_C"/>
</dbReference>
<name>A0ABP8HM22_9SPHI</name>
<dbReference type="PANTHER" id="PTHR40252:SF2">
    <property type="entry name" value="BLR0328 PROTEIN"/>
    <property type="match status" value="1"/>
</dbReference>
<evidence type="ECO:0000313" key="4">
    <source>
        <dbReference type="Proteomes" id="UP001500582"/>
    </source>
</evidence>
<dbReference type="PANTHER" id="PTHR40252">
    <property type="entry name" value="BLR0328 PROTEIN"/>
    <property type="match status" value="1"/>
</dbReference>
<reference evidence="4" key="1">
    <citation type="journal article" date="2019" name="Int. J. Syst. Evol. Microbiol.">
        <title>The Global Catalogue of Microorganisms (GCM) 10K type strain sequencing project: providing services to taxonomists for standard genome sequencing and annotation.</title>
        <authorList>
            <consortium name="The Broad Institute Genomics Platform"/>
            <consortium name="The Broad Institute Genome Sequencing Center for Infectious Disease"/>
            <person name="Wu L."/>
            <person name="Ma J."/>
        </authorList>
    </citation>
    <scope>NUCLEOTIDE SEQUENCE [LARGE SCALE GENOMIC DNA]</scope>
    <source>
        <strain evidence="4">JCM 17705</strain>
    </source>
</reference>
<evidence type="ECO:0000313" key="3">
    <source>
        <dbReference type="EMBL" id="GAA4341070.1"/>
    </source>
</evidence>
<proteinExistence type="predicted"/>
<protein>
    <submittedName>
        <fullName evidence="3">FIST N-terminal domain-containing protein</fullName>
    </submittedName>
</protein>
<organism evidence="3 4">
    <name type="scientific">Mucilaginibacter gynuensis</name>
    <dbReference type="NCBI Taxonomy" id="1302236"/>
    <lineage>
        <taxon>Bacteria</taxon>
        <taxon>Pseudomonadati</taxon>
        <taxon>Bacteroidota</taxon>
        <taxon>Sphingobacteriia</taxon>
        <taxon>Sphingobacteriales</taxon>
        <taxon>Sphingobacteriaceae</taxon>
        <taxon>Mucilaginibacter</taxon>
    </lineage>
</organism>
<dbReference type="Proteomes" id="UP001500582">
    <property type="component" value="Unassembled WGS sequence"/>
</dbReference>
<dbReference type="Pfam" id="PF10442">
    <property type="entry name" value="FIST_C"/>
    <property type="match status" value="1"/>
</dbReference>
<evidence type="ECO:0000259" key="1">
    <source>
        <dbReference type="SMART" id="SM00897"/>
    </source>
</evidence>
<dbReference type="RefSeq" id="WP_345214262.1">
    <property type="nucleotide sequence ID" value="NZ_BAABFT010000028.1"/>
</dbReference>
<keyword evidence="4" id="KW-1185">Reference proteome</keyword>